<evidence type="ECO:0000313" key="3">
    <source>
        <dbReference type="Proteomes" id="UP000815325"/>
    </source>
</evidence>
<name>A0ABQ7GMU8_DUNSA</name>
<proteinExistence type="predicted"/>
<reference evidence="2" key="1">
    <citation type="submission" date="2017-08" db="EMBL/GenBank/DDBJ databases">
        <authorList>
            <person name="Polle J.E."/>
            <person name="Barry K."/>
            <person name="Cushman J."/>
            <person name="Schmutz J."/>
            <person name="Tran D."/>
            <person name="Hathwaick L.T."/>
            <person name="Yim W.C."/>
            <person name="Jenkins J."/>
            <person name="Mckie-Krisberg Z.M."/>
            <person name="Prochnik S."/>
            <person name="Lindquist E."/>
            <person name="Dockter R.B."/>
            <person name="Adam C."/>
            <person name="Molina H."/>
            <person name="Bunkerborg J."/>
            <person name="Jin E."/>
            <person name="Buchheim M."/>
            <person name="Magnuson J."/>
        </authorList>
    </citation>
    <scope>NUCLEOTIDE SEQUENCE</scope>
    <source>
        <strain evidence="2">CCAP 19/18</strain>
    </source>
</reference>
<sequence>GPLFFQGDLPLPAPEAQAIPSPISASPPATPAPQPPQATGSPPPSAFSASPSSRCAIPPRVPVTAMRERTRSPPRSAQAARGRTSAPTHGILCKDGLTGVVAVPRPLHAAPPPQPMPPLALHSLWAQGAQEVITPYGRMRTMTPATPSTDANAR</sequence>
<evidence type="ECO:0000256" key="1">
    <source>
        <dbReference type="SAM" id="MobiDB-lite"/>
    </source>
</evidence>
<comment type="caution">
    <text evidence="2">The sequence shown here is derived from an EMBL/GenBank/DDBJ whole genome shotgun (WGS) entry which is preliminary data.</text>
</comment>
<feature type="region of interest" description="Disordered" evidence="1">
    <location>
        <begin position="1"/>
        <end position="92"/>
    </location>
</feature>
<feature type="non-terminal residue" evidence="2">
    <location>
        <position position="1"/>
    </location>
</feature>
<protein>
    <submittedName>
        <fullName evidence="2">Uncharacterized protein</fullName>
    </submittedName>
</protein>
<dbReference type="Proteomes" id="UP000815325">
    <property type="component" value="Unassembled WGS sequence"/>
</dbReference>
<organism evidence="2 3">
    <name type="scientific">Dunaliella salina</name>
    <name type="common">Green alga</name>
    <name type="synonym">Protococcus salinus</name>
    <dbReference type="NCBI Taxonomy" id="3046"/>
    <lineage>
        <taxon>Eukaryota</taxon>
        <taxon>Viridiplantae</taxon>
        <taxon>Chlorophyta</taxon>
        <taxon>core chlorophytes</taxon>
        <taxon>Chlorophyceae</taxon>
        <taxon>CS clade</taxon>
        <taxon>Chlamydomonadales</taxon>
        <taxon>Dunaliellaceae</taxon>
        <taxon>Dunaliella</taxon>
    </lineage>
</organism>
<gene>
    <name evidence="2" type="ORF">DUNSADRAFT_6665</name>
</gene>
<dbReference type="EMBL" id="MU069683">
    <property type="protein sequence ID" value="KAF5835908.1"/>
    <property type="molecule type" value="Genomic_DNA"/>
</dbReference>
<accession>A0ABQ7GMU8</accession>
<feature type="compositionally biased region" description="Low complexity" evidence="1">
    <location>
        <begin position="14"/>
        <end position="27"/>
    </location>
</feature>
<keyword evidence="3" id="KW-1185">Reference proteome</keyword>
<feature type="compositionally biased region" description="Pro residues" evidence="1">
    <location>
        <begin position="28"/>
        <end position="45"/>
    </location>
</feature>
<evidence type="ECO:0000313" key="2">
    <source>
        <dbReference type="EMBL" id="KAF5835908.1"/>
    </source>
</evidence>